<dbReference type="EMBL" id="BTCM01000001">
    <property type="protein sequence ID" value="GMK54791.1"/>
    <property type="molecule type" value="Genomic_DNA"/>
</dbReference>
<proteinExistence type="inferred from homology"/>
<reference evidence="8" key="1">
    <citation type="journal article" date="2023" name="BMC Genomics">
        <title>Chromosome-level genome assemblies of Cutaneotrichosporon spp. (Trichosporonales, Basidiomycota) reveal imbalanced evolution between nucleotide sequences and chromosome synteny.</title>
        <authorList>
            <person name="Kobayashi Y."/>
            <person name="Kayamori A."/>
            <person name="Aoki K."/>
            <person name="Shiwa Y."/>
            <person name="Matsutani M."/>
            <person name="Fujita N."/>
            <person name="Sugita T."/>
            <person name="Iwasaki W."/>
            <person name="Tanaka N."/>
            <person name="Takashima M."/>
        </authorList>
    </citation>
    <scope>NUCLEOTIDE SEQUENCE</scope>
    <source>
        <strain evidence="8">HIS016</strain>
    </source>
</reference>
<evidence type="ECO:0000313" key="8">
    <source>
        <dbReference type="EMBL" id="GMK54791.1"/>
    </source>
</evidence>
<comment type="similarity">
    <text evidence="1">Belongs to the TfdA dioxygenase family.</text>
</comment>
<dbReference type="AlphaFoldDB" id="A0AAD3TPU0"/>
<evidence type="ECO:0000256" key="4">
    <source>
        <dbReference type="ARBA" id="ARBA00023002"/>
    </source>
</evidence>
<dbReference type="InterPro" id="IPR051323">
    <property type="entry name" value="AtsK-like"/>
</dbReference>
<accession>A0AAD3TPU0</accession>
<evidence type="ECO:0000259" key="7">
    <source>
        <dbReference type="Pfam" id="PF02668"/>
    </source>
</evidence>
<keyword evidence="9" id="KW-1185">Reference proteome</keyword>
<organism evidence="8 9">
    <name type="scientific">Cutaneotrichosporon spelunceum</name>
    <dbReference type="NCBI Taxonomy" id="1672016"/>
    <lineage>
        <taxon>Eukaryota</taxon>
        <taxon>Fungi</taxon>
        <taxon>Dikarya</taxon>
        <taxon>Basidiomycota</taxon>
        <taxon>Agaricomycotina</taxon>
        <taxon>Tremellomycetes</taxon>
        <taxon>Trichosporonales</taxon>
        <taxon>Trichosporonaceae</taxon>
        <taxon>Cutaneotrichosporon</taxon>
    </lineage>
</organism>
<protein>
    <recommendedName>
        <fullName evidence="7">TauD/TfdA-like domain-containing protein</fullName>
    </recommendedName>
</protein>
<dbReference type="Proteomes" id="UP001222932">
    <property type="component" value="Unassembled WGS sequence"/>
</dbReference>
<dbReference type="Pfam" id="PF02668">
    <property type="entry name" value="TauD"/>
    <property type="match status" value="1"/>
</dbReference>
<dbReference type="SUPFAM" id="SSF51197">
    <property type="entry name" value="Clavaminate synthase-like"/>
    <property type="match status" value="1"/>
</dbReference>
<evidence type="ECO:0000313" key="9">
    <source>
        <dbReference type="Proteomes" id="UP001222932"/>
    </source>
</evidence>
<name>A0AAD3TPU0_9TREE</name>
<evidence type="ECO:0000256" key="1">
    <source>
        <dbReference type="ARBA" id="ARBA00005896"/>
    </source>
</evidence>
<dbReference type="GO" id="GO:0005737">
    <property type="term" value="C:cytoplasm"/>
    <property type="evidence" value="ECO:0007669"/>
    <property type="project" value="TreeGrafter"/>
</dbReference>
<gene>
    <name evidence="8" type="ORF">CspeluHIS016_0113770</name>
</gene>
<evidence type="ECO:0000256" key="2">
    <source>
        <dbReference type="ARBA" id="ARBA00022723"/>
    </source>
</evidence>
<sequence>MAPVATTTTADIAPATIKSQAQAQAQVTTDPGKSRLEGPMKYNGLLDIYKHHEVTPAIGREFAADLQLSALLSGPNADELVRDLAVLVSRRGVVFFRSQDISPDDMMILARRIGELSGRPDQSNMCIHPVSEYTPELVHTPKTQMISAERQNKGGGIRRIHDDLSRWASVAWHSDVSFENVPSDYSMLKVNILPEAGGDTLWVDSYGILDRMSPSFVKYLETLTAEHNAEFFHKEAENLGLKVRDDIERGNPLNKGSSLIAHHPIIRTNPVTGWKALFVNRGFTHRIDDVTKDESDMILNYLNQICIHNMDLQCRFRWEKGSVALWDNRCTWHSATFDYSEERRGDRASSLGEKPYLDPTSKFKSDGLREEGNKW</sequence>
<evidence type="ECO:0000256" key="6">
    <source>
        <dbReference type="SAM" id="MobiDB-lite"/>
    </source>
</evidence>
<dbReference type="PANTHER" id="PTHR30468:SF20">
    <property type="entry name" value="TAUD_TFDA-LIKE DOMAIN-CONTAINING PROTEIN-RELATED"/>
    <property type="match status" value="1"/>
</dbReference>
<feature type="compositionally biased region" description="Basic and acidic residues" evidence="6">
    <location>
        <begin position="361"/>
        <end position="375"/>
    </location>
</feature>
<feature type="region of interest" description="Disordered" evidence="6">
    <location>
        <begin position="343"/>
        <end position="375"/>
    </location>
</feature>
<keyword evidence="4" id="KW-0560">Oxidoreductase</keyword>
<comment type="caution">
    <text evidence="8">The sequence shown here is derived from an EMBL/GenBank/DDBJ whole genome shotgun (WGS) entry which is preliminary data.</text>
</comment>
<keyword evidence="3" id="KW-0223">Dioxygenase</keyword>
<dbReference type="GO" id="GO:0016706">
    <property type="term" value="F:2-oxoglutarate-dependent dioxygenase activity"/>
    <property type="evidence" value="ECO:0007669"/>
    <property type="project" value="TreeGrafter"/>
</dbReference>
<evidence type="ECO:0000256" key="3">
    <source>
        <dbReference type="ARBA" id="ARBA00022964"/>
    </source>
</evidence>
<evidence type="ECO:0000256" key="5">
    <source>
        <dbReference type="ARBA" id="ARBA00023004"/>
    </source>
</evidence>
<dbReference type="InterPro" id="IPR003819">
    <property type="entry name" value="TauD/TfdA-like"/>
</dbReference>
<dbReference type="InterPro" id="IPR042098">
    <property type="entry name" value="TauD-like_sf"/>
</dbReference>
<keyword evidence="5" id="KW-0408">Iron</keyword>
<dbReference type="GO" id="GO:0046872">
    <property type="term" value="F:metal ion binding"/>
    <property type="evidence" value="ECO:0007669"/>
    <property type="project" value="UniProtKB-KW"/>
</dbReference>
<keyword evidence="2" id="KW-0479">Metal-binding</keyword>
<feature type="domain" description="TauD/TfdA-like" evidence="7">
    <location>
        <begin position="53"/>
        <end position="344"/>
    </location>
</feature>
<dbReference type="PANTHER" id="PTHR30468">
    <property type="entry name" value="ALPHA-KETOGLUTARATE-DEPENDENT SULFONATE DIOXYGENASE"/>
    <property type="match status" value="1"/>
</dbReference>
<reference evidence="8" key="2">
    <citation type="submission" date="2023-06" db="EMBL/GenBank/DDBJ databases">
        <authorList>
            <person name="Kobayashi Y."/>
            <person name="Kayamori A."/>
            <person name="Aoki K."/>
            <person name="Shiwa Y."/>
            <person name="Fujita N."/>
            <person name="Sugita T."/>
            <person name="Iwasaki W."/>
            <person name="Tanaka N."/>
            <person name="Takashima M."/>
        </authorList>
    </citation>
    <scope>NUCLEOTIDE SEQUENCE</scope>
    <source>
        <strain evidence="8">HIS016</strain>
    </source>
</reference>
<dbReference type="Gene3D" id="3.60.130.10">
    <property type="entry name" value="Clavaminate synthase-like"/>
    <property type="match status" value="1"/>
</dbReference>